<evidence type="ECO:0000313" key="5">
    <source>
        <dbReference type="EMBL" id="PIK52293.1"/>
    </source>
</evidence>
<reference evidence="5 6" key="1">
    <citation type="journal article" date="2017" name="PLoS Biol.">
        <title>The sea cucumber genome provides insights into morphological evolution and visceral regeneration.</title>
        <authorList>
            <person name="Zhang X."/>
            <person name="Sun L."/>
            <person name="Yuan J."/>
            <person name="Sun Y."/>
            <person name="Gao Y."/>
            <person name="Zhang L."/>
            <person name="Li S."/>
            <person name="Dai H."/>
            <person name="Hamel J.F."/>
            <person name="Liu C."/>
            <person name="Yu Y."/>
            <person name="Liu S."/>
            <person name="Lin W."/>
            <person name="Guo K."/>
            <person name="Jin S."/>
            <person name="Xu P."/>
            <person name="Storey K.B."/>
            <person name="Huan P."/>
            <person name="Zhang T."/>
            <person name="Zhou Y."/>
            <person name="Zhang J."/>
            <person name="Lin C."/>
            <person name="Li X."/>
            <person name="Xing L."/>
            <person name="Huo D."/>
            <person name="Sun M."/>
            <person name="Wang L."/>
            <person name="Mercier A."/>
            <person name="Li F."/>
            <person name="Yang H."/>
            <person name="Xiang J."/>
        </authorList>
    </citation>
    <scope>NUCLEOTIDE SEQUENCE [LARGE SCALE GENOMIC DNA]</scope>
    <source>
        <strain evidence="5">Shaxun</strain>
        <tissue evidence="5">Muscle</tissue>
    </source>
</reference>
<dbReference type="GO" id="GO:0003723">
    <property type="term" value="F:RNA binding"/>
    <property type="evidence" value="ECO:0007669"/>
    <property type="project" value="UniProtKB-UniRule"/>
</dbReference>
<feature type="domain" description="RRM" evidence="4">
    <location>
        <begin position="138"/>
        <end position="217"/>
    </location>
</feature>
<evidence type="ECO:0000259" key="4">
    <source>
        <dbReference type="PROSITE" id="PS50102"/>
    </source>
</evidence>
<dbReference type="InterPro" id="IPR012677">
    <property type="entry name" value="Nucleotide-bd_a/b_plait_sf"/>
</dbReference>
<dbReference type="Pfam" id="PF18360">
    <property type="entry name" value="hnRNP_Q_AcD"/>
    <property type="match status" value="1"/>
</dbReference>
<dbReference type="Pfam" id="PF00076">
    <property type="entry name" value="RRM_1"/>
    <property type="match status" value="2"/>
</dbReference>
<organism evidence="5 6">
    <name type="scientific">Stichopus japonicus</name>
    <name type="common">Sea cucumber</name>
    <dbReference type="NCBI Taxonomy" id="307972"/>
    <lineage>
        <taxon>Eukaryota</taxon>
        <taxon>Metazoa</taxon>
        <taxon>Echinodermata</taxon>
        <taxon>Eleutherozoa</taxon>
        <taxon>Echinozoa</taxon>
        <taxon>Holothuroidea</taxon>
        <taxon>Aspidochirotacea</taxon>
        <taxon>Aspidochirotida</taxon>
        <taxon>Stichopodidae</taxon>
        <taxon>Apostichopus</taxon>
    </lineage>
</organism>
<dbReference type="InterPro" id="IPR035979">
    <property type="entry name" value="RBD_domain_sf"/>
</dbReference>
<dbReference type="InterPro" id="IPR041337">
    <property type="entry name" value="hnRNP_Q_AcD"/>
</dbReference>
<sequence>MASNGSEQVEEQQEVENVAEEAEELTGDEEFDDRALDAIGGLDDDTILQVLKHFCESDLSFVQNKSAYICGAIKMFRTKGKGALTKPEQQKVHTPDEDKIKELLERTGYTLNITRSQRQYGGPPPDWEEGTSAPSQGTEVFVKNIPKDWFEDKLVPLFEPCGKIYDIRLILDPTTGLNKGFAFVCFCEKSEAQEAIKTLDGHKANDRFSLSVSISYKMNRIFVGSIPKTKQKEQIMEEFGKATDGLKDVIVYTSSDDKSLNRGFAFLEYEDHKAAFTARKKLMSGRVQVFGGVNISVDWADPIIEPDEEDHV</sequence>
<proteinExistence type="predicted"/>
<dbReference type="GO" id="GO:1990904">
    <property type="term" value="C:ribonucleoprotein complex"/>
    <property type="evidence" value="ECO:0007669"/>
    <property type="project" value="UniProtKB-KW"/>
</dbReference>
<feature type="region of interest" description="Disordered" evidence="3">
    <location>
        <begin position="1"/>
        <end position="31"/>
    </location>
</feature>
<accession>A0A2G8KWB1</accession>
<dbReference type="AlphaFoldDB" id="A0A2G8KWB1"/>
<dbReference type="InterPro" id="IPR000504">
    <property type="entry name" value="RRM_dom"/>
</dbReference>
<dbReference type="PANTHER" id="PTHR21245">
    <property type="entry name" value="HETEROGENEOUS NUCLEAR RIBONUCLEOPROTEIN"/>
    <property type="match status" value="1"/>
</dbReference>
<keyword evidence="1 2" id="KW-0694">RNA-binding</keyword>
<evidence type="ECO:0000256" key="1">
    <source>
        <dbReference type="ARBA" id="ARBA00022884"/>
    </source>
</evidence>
<dbReference type="SMART" id="SM00360">
    <property type="entry name" value="RRM"/>
    <property type="match status" value="2"/>
</dbReference>
<gene>
    <name evidence="5" type="ORF">BSL78_10852</name>
</gene>
<feature type="compositionally biased region" description="Acidic residues" evidence="3">
    <location>
        <begin position="8"/>
        <end position="31"/>
    </location>
</feature>
<dbReference type="FunFam" id="3.30.70.330:FF:000023">
    <property type="entry name" value="Heterogeneous nuclear ribonucleoprotein q isoform"/>
    <property type="match status" value="1"/>
</dbReference>
<dbReference type="Proteomes" id="UP000230750">
    <property type="component" value="Unassembled WGS sequence"/>
</dbReference>
<comment type="caution">
    <text evidence="5">The sequence shown here is derived from an EMBL/GenBank/DDBJ whole genome shotgun (WGS) entry which is preliminary data.</text>
</comment>
<dbReference type="Gene3D" id="3.30.70.330">
    <property type="match status" value="2"/>
</dbReference>
<keyword evidence="6" id="KW-1185">Reference proteome</keyword>
<keyword evidence="5" id="KW-0687">Ribonucleoprotein</keyword>
<dbReference type="CDD" id="cd21039">
    <property type="entry name" value="NURR"/>
    <property type="match status" value="1"/>
</dbReference>
<dbReference type="SUPFAM" id="SSF54928">
    <property type="entry name" value="RNA-binding domain, RBD"/>
    <property type="match status" value="2"/>
</dbReference>
<feature type="domain" description="RRM" evidence="4">
    <location>
        <begin position="219"/>
        <end position="302"/>
    </location>
</feature>
<dbReference type="OrthoDB" id="3800936at2759"/>
<feature type="region of interest" description="Disordered" evidence="3">
    <location>
        <begin position="115"/>
        <end position="134"/>
    </location>
</feature>
<evidence type="ECO:0000313" key="6">
    <source>
        <dbReference type="Proteomes" id="UP000230750"/>
    </source>
</evidence>
<protein>
    <submittedName>
        <fullName evidence="5">Heterogeneous nuclear ribonucleoprotein Q</fullName>
    </submittedName>
</protein>
<dbReference type="STRING" id="307972.A0A2G8KWB1"/>
<dbReference type="PROSITE" id="PS50102">
    <property type="entry name" value="RRM"/>
    <property type="match status" value="2"/>
</dbReference>
<dbReference type="EMBL" id="MRZV01000336">
    <property type="protein sequence ID" value="PIK52293.1"/>
    <property type="molecule type" value="Genomic_DNA"/>
</dbReference>
<evidence type="ECO:0000256" key="2">
    <source>
        <dbReference type="PROSITE-ProRule" id="PRU00176"/>
    </source>
</evidence>
<evidence type="ECO:0000256" key="3">
    <source>
        <dbReference type="SAM" id="MobiDB-lite"/>
    </source>
</evidence>
<dbReference type="CDD" id="cd12250">
    <property type="entry name" value="RRM2_hnRNPR_like"/>
    <property type="match status" value="1"/>
</dbReference>
<name>A0A2G8KWB1_STIJA</name>